<keyword evidence="3 9" id="KW-0819">tRNA processing</keyword>
<evidence type="ECO:0000313" key="12">
    <source>
        <dbReference type="EMBL" id="MFD2206309.1"/>
    </source>
</evidence>
<feature type="active site" description="Proton donor" evidence="9">
    <location>
        <position position="143"/>
    </location>
</feature>
<dbReference type="RefSeq" id="WP_380251761.1">
    <property type="nucleotide sequence ID" value="NZ_JBHUII010000004.1"/>
</dbReference>
<feature type="binding site" evidence="9">
    <location>
        <position position="203"/>
    </location>
    <ligand>
        <name>[4Fe-4S] cluster</name>
        <dbReference type="ChEBI" id="CHEBI:49883"/>
        <label>1</label>
    </ligand>
</feature>
<feature type="region of interest" description="Disordered" evidence="10">
    <location>
        <begin position="379"/>
        <end position="406"/>
    </location>
</feature>
<dbReference type="PANTHER" id="PTHR30002:SF4">
    <property type="entry name" value="EPOXYQUEUOSINE REDUCTASE"/>
    <property type="match status" value="1"/>
</dbReference>
<feature type="binding site" evidence="9">
    <location>
        <position position="167"/>
    </location>
    <ligand>
        <name>cob(II)alamin</name>
        <dbReference type="ChEBI" id="CHEBI:16304"/>
    </ligand>
</feature>
<comment type="function">
    <text evidence="9">Catalyzes the conversion of epoxyqueuosine (oQ) to queuosine (Q), which is a hypermodified base found in the wobble positions of tRNA(Asp), tRNA(Asn), tRNA(His) and tRNA(Tyr).</text>
</comment>
<dbReference type="Pfam" id="PF13646">
    <property type="entry name" value="HEAT_2"/>
    <property type="match status" value="1"/>
</dbReference>
<keyword evidence="8 9" id="KW-0411">Iron-sulfur</keyword>
<evidence type="ECO:0000256" key="4">
    <source>
        <dbReference type="ARBA" id="ARBA00022723"/>
    </source>
</evidence>
<evidence type="ECO:0000313" key="13">
    <source>
        <dbReference type="Proteomes" id="UP001597294"/>
    </source>
</evidence>
<evidence type="ECO:0000256" key="5">
    <source>
        <dbReference type="ARBA" id="ARBA00022785"/>
    </source>
</evidence>
<dbReference type="PROSITE" id="PS00198">
    <property type="entry name" value="4FE4S_FER_1"/>
    <property type="match status" value="1"/>
</dbReference>
<evidence type="ECO:0000259" key="11">
    <source>
        <dbReference type="PROSITE" id="PS51379"/>
    </source>
</evidence>
<dbReference type="InterPro" id="IPR016024">
    <property type="entry name" value="ARM-type_fold"/>
</dbReference>
<comment type="catalytic activity">
    <reaction evidence="9">
        <text>epoxyqueuosine(34) in tRNA + AH2 = queuosine(34) in tRNA + A + H2O</text>
        <dbReference type="Rhea" id="RHEA:32159"/>
        <dbReference type="Rhea" id="RHEA-COMP:18571"/>
        <dbReference type="Rhea" id="RHEA-COMP:18582"/>
        <dbReference type="ChEBI" id="CHEBI:13193"/>
        <dbReference type="ChEBI" id="CHEBI:15377"/>
        <dbReference type="ChEBI" id="CHEBI:17499"/>
        <dbReference type="ChEBI" id="CHEBI:194431"/>
        <dbReference type="ChEBI" id="CHEBI:194443"/>
        <dbReference type="EC" id="1.17.99.6"/>
    </reaction>
</comment>
<dbReference type="PROSITE" id="PS50077">
    <property type="entry name" value="HEAT_REPEAT"/>
    <property type="match status" value="1"/>
</dbReference>
<dbReference type="Gene3D" id="3.30.70.20">
    <property type="match status" value="1"/>
</dbReference>
<gene>
    <name evidence="9 12" type="primary">queG</name>
    <name evidence="12" type="ORF">ACFSKO_11815</name>
</gene>
<feature type="binding site" evidence="9">
    <location>
        <position position="197"/>
    </location>
    <ligand>
        <name>[4Fe-4S] cluster</name>
        <dbReference type="ChEBI" id="CHEBI:49883"/>
        <label>1</label>
    </ligand>
</feature>
<dbReference type="InterPro" id="IPR013542">
    <property type="entry name" value="QueG_DUF1730"/>
</dbReference>
<feature type="binding site" evidence="9">
    <location>
        <position position="253"/>
    </location>
    <ligand>
        <name>[4Fe-4S] cluster</name>
        <dbReference type="ChEBI" id="CHEBI:49883"/>
        <label>2</label>
    </ligand>
</feature>
<dbReference type="InterPro" id="IPR004453">
    <property type="entry name" value="QueG"/>
</dbReference>
<dbReference type="SUPFAM" id="SSF48371">
    <property type="entry name" value="ARM repeat"/>
    <property type="match status" value="1"/>
</dbReference>
<sequence length="406" mass="45843">MSKKIKNSLSYPSDPAAAIRQKALELQFDAVGFSPAEIGEKTKANLREFLARGYHGDMGWMENRIEWRENPTAMWDDAKSIIVLGVNYGPADPPLANLEFDDRGNISVYARNKDYHDFIKKRLKALARWMVENLDCQVKVFVDTAPVLEKVAAAQAGIGWQGKNTHLVSREHGSWLFLGEIYTSLDLKTDLKEEDHCGSCNRCISICPTNAFPAPYVLDAKRCISYLTIEYHGHIAREFRIPMGNHIYGCDDCIAVCPWNKFAEPTTEENVFPRIELTAPRLADLVELDDANFRQIFSGSPIKRIGRDRFIRNVLIGLGNCNDNRVTPRIEPLLKDPSPFVRAMAVWALGRLKESNEFEILRTTYSKEEEDADVLKEWATPESSKVELSSEKSPYPPEADAFGPLG</sequence>
<comment type="subunit">
    <text evidence="9">Monomer.</text>
</comment>
<keyword evidence="13" id="KW-1185">Reference proteome</keyword>
<feature type="binding site" evidence="9">
    <location>
        <position position="225"/>
    </location>
    <ligand>
        <name>cob(II)alamin</name>
        <dbReference type="ChEBI" id="CHEBI:16304"/>
    </ligand>
</feature>
<keyword evidence="9" id="KW-0170">Cobalt</keyword>
<evidence type="ECO:0000256" key="2">
    <source>
        <dbReference type="ARBA" id="ARBA00022490"/>
    </source>
</evidence>
<evidence type="ECO:0000256" key="10">
    <source>
        <dbReference type="SAM" id="MobiDB-lite"/>
    </source>
</evidence>
<dbReference type="PROSITE" id="PS51379">
    <property type="entry name" value="4FE4S_FER_2"/>
    <property type="match status" value="1"/>
</dbReference>
<keyword evidence="9" id="KW-0846">Cobalamin</keyword>
<accession>A0ABW5BN55</accession>
<dbReference type="NCBIfam" id="TIGR00276">
    <property type="entry name" value="tRNA epoxyqueuosine(34) reductase QueG"/>
    <property type="match status" value="1"/>
</dbReference>
<feature type="binding site" evidence="9">
    <location>
        <position position="178"/>
    </location>
    <ligand>
        <name>cob(II)alamin</name>
        <dbReference type="ChEBI" id="CHEBI:16304"/>
    </ligand>
</feature>
<comment type="similarity">
    <text evidence="9">Belongs to the QueG family.</text>
</comment>
<evidence type="ECO:0000256" key="7">
    <source>
        <dbReference type="ARBA" id="ARBA00023004"/>
    </source>
</evidence>
<keyword evidence="5 9" id="KW-0671">Queuosine biosynthesis</keyword>
<feature type="binding site" evidence="9">
    <location>
        <position position="164"/>
    </location>
    <ligand>
        <name>cob(II)alamin</name>
        <dbReference type="ChEBI" id="CHEBI:16304"/>
    </ligand>
</feature>
<comment type="caution">
    <text evidence="12">The sequence shown here is derived from an EMBL/GenBank/DDBJ whole genome shotgun (WGS) entry which is preliminary data.</text>
</comment>
<dbReference type="InterPro" id="IPR011989">
    <property type="entry name" value="ARM-like"/>
</dbReference>
<comment type="caution">
    <text evidence="9">Lacks conserved residue(s) required for the propagation of feature annotation.</text>
</comment>
<protein>
    <recommendedName>
        <fullName evidence="9">Epoxyqueuosine reductase</fullName>
        <ecNumber evidence="9">1.17.99.6</ecNumber>
    </recommendedName>
    <alternativeName>
        <fullName evidence="9">Queuosine biosynthesis protein QueG</fullName>
    </alternativeName>
</protein>
<feature type="binding site" evidence="9">
    <location>
        <position position="200"/>
    </location>
    <ligand>
        <name>[4Fe-4S] cluster</name>
        <dbReference type="ChEBI" id="CHEBI:49883"/>
        <label>1</label>
    </ligand>
</feature>
<comment type="cofactor">
    <cofactor evidence="9">
        <name>[4Fe-4S] cluster</name>
        <dbReference type="ChEBI" id="CHEBI:49883"/>
    </cofactor>
    <text evidence="9">Binds 2 [4Fe-4S] clusters per monomer.</text>
</comment>
<evidence type="ECO:0000256" key="9">
    <source>
        <dbReference type="HAMAP-Rule" id="MF_00916"/>
    </source>
</evidence>
<feature type="binding site" evidence="9">
    <location>
        <position position="143"/>
    </location>
    <ligand>
        <name>cob(II)alamin</name>
        <dbReference type="ChEBI" id="CHEBI:16304"/>
    </ligand>
</feature>
<keyword evidence="1 9" id="KW-0004">4Fe-4S</keyword>
<dbReference type="EC" id="1.17.99.6" evidence="9"/>
<dbReference type="InterPro" id="IPR017900">
    <property type="entry name" value="4Fe4S_Fe_S_CS"/>
</dbReference>
<evidence type="ECO:0000256" key="6">
    <source>
        <dbReference type="ARBA" id="ARBA00023002"/>
    </source>
</evidence>
<feature type="binding site" evidence="9">
    <location>
        <position position="207"/>
    </location>
    <ligand>
        <name>[4Fe-4S] cluster</name>
        <dbReference type="ChEBI" id="CHEBI:49883"/>
        <label>2</label>
    </ligand>
</feature>
<dbReference type="InterPro" id="IPR017896">
    <property type="entry name" value="4Fe4S_Fe-S-bd"/>
</dbReference>
<keyword evidence="2 9" id="KW-0963">Cytoplasm</keyword>
<dbReference type="SUPFAM" id="SSF46548">
    <property type="entry name" value="alpha-helical ferredoxin"/>
    <property type="match status" value="1"/>
</dbReference>
<feature type="binding site" evidence="9">
    <location>
        <position position="257"/>
    </location>
    <ligand>
        <name>[4Fe-4S] cluster</name>
        <dbReference type="ChEBI" id="CHEBI:49883"/>
        <label>1</label>
    </ligand>
</feature>
<keyword evidence="4 9" id="KW-0479">Metal-binding</keyword>
<dbReference type="HAMAP" id="MF_00916">
    <property type="entry name" value="QueG"/>
    <property type="match status" value="1"/>
</dbReference>
<dbReference type="Proteomes" id="UP001597294">
    <property type="component" value="Unassembled WGS sequence"/>
</dbReference>
<comment type="subcellular location">
    <subcellularLocation>
        <location evidence="9">Cytoplasm</location>
    </subcellularLocation>
</comment>
<reference evidence="13" key="1">
    <citation type="journal article" date="2019" name="Int. J. Syst. Evol. Microbiol.">
        <title>The Global Catalogue of Microorganisms (GCM) 10K type strain sequencing project: providing services to taxonomists for standard genome sequencing and annotation.</title>
        <authorList>
            <consortium name="The Broad Institute Genomics Platform"/>
            <consortium name="The Broad Institute Genome Sequencing Center for Infectious Disease"/>
            <person name="Wu L."/>
            <person name="Ma J."/>
        </authorList>
    </citation>
    <scope>NUCLEOTIDE SEQUENCE [LARGE SCALE GENOMIC DNA]</scope>
    <source>
        <strain evidence="13">CGMCC 4.7192</strain>
    </source>
</reference>
<comment type="cofactor">
    <cofactor evidence="9">
        <name>cob(II)alamin</name>
        <dbReference type="ChEBI" id="CHEBI:16304"/>
    </cofactor>
</comment>
<dbReference type="Pfam" id="PF08331">
    <property type="entry name" value="QueG_DUF1730"/>
    <property type="match status" value="1"/>
</dbReference>
<keyword evidence="7 9" id="KW-0408">Iron</keyword>
<comment type="pathway">
    <text evidence="9">tRNA modification; tRNA-queuosine biosynthesis.</text>
</comment>
<dbReference type="GO" id="GO:0052693">
    <property type="term" value="F:epoxyqueuosine reductase activity"/>
    <property type="evidence" value="ECO:0007669"/>
    <property type="project" value="UniProtKB-EC"/>
</dbReference>
<dbReference type="PANTHER" id="PTHR30002">
    <property type="entry name" value="EPOXYQUEUOSINE REDUCTASE"/>
    <property type="match status" value="1"/>
</dbReference>
<feature type="binding site" evidence="9">
    <location>
        <position position="250"/>
    </location>
    <ligand>
        <name>[4Fe-4S] cluster</name>
        <dbReference type="ChEBI" id="CHEBI:49883"/>
        <label>2</label>
    </ligand>
</feature>
<evidence type="ECO:0000256" key="3">
    <source>
        <dbReference type="ARBA" id="ARBA00022694"/>
    </source>
</evidence>
<name>A0ABW5BN55_9PROT</name>
<evidence type="ECO:0000256" key="8">
    <source>
        <dbReference type="ARBA" id="ARBA00023014"/>
    </source>
</evidence>
<dbReference type="Pfam" id="PF13484">
    <property type="entry name" value="Fer4_16"/>
    <property type="match status" value="1"/>
</dbReference>
<feature type="domain" description="4Fe-4S ferredoxin-type" evidence="11">
    <location>
        <begin position="188"/>
        <end position="217"/>
    </location>
</feature>
<dbReference type="EMBL" id="JBHUII010000004">
    <property type="protein sequence ID" value="MFD2206309.1"/>
    <property type="molecule type" value="Genomic_DNA"/>
</dbReference>
<feature type="binding site" evidence="9">
    <location>
        <position position="68"/>
    </location>
    <ligand>
        <name>cob(II)alamin</name>
        <dbReference type="ChEBI" id="CHEBI:16304"/>
    </ligand>
</feature>
<organism evidence="12 13">
    <name type="scientific">Kiloniella antarctica</name>
    <dbReference type="NCBI Taxonomy" id="1550907"/>
    <lineage>
        <taxon>Bacteria</taxon>
        <taxon>Pseudomonadati</taxon>
        <taxon>Pseudomonadota</taxon>
        <taxon>Alphaproteobacteria</taxon>
        <taxon>Rhodospirillales</taxon>
        <taxon>Kiloniellaceae</taxon>
        <taxon>Kiloniella</taxon>
    </lineage>
</organism>
<dbReference type="Gene3D" id="1.25.10.10">
    <property type="entry name" value="Leucine-rich Repeat Variant"/>
    <property type="match status" value="1"/>
</dbReference>
<feature type="binding site" evidence="9">
    <location>
        <position position="223"/>
    </location>
    <ligand>
        <name>[4Fe-4S] cluster</name>
        <dbReference type="ChEBI" id="CHEBI:49883"/>
        <label>2</label>
    </ligand>
</feature>
<feature type="binding site" evidence="9">
    <location>
        <begin position="250"/>
        <end position="251"/>
    </location>
    <ligand>
        <name>cob(II)alamin</name>
        <dbReference type="ChEBI" id="CHEBI:16304"/>
    </ligand>
</feature>
<proteinExistence type="inferred from homology"/>
<keyword evidence="6 9" id="KW-0560">Oxidoreductase</keyword>
<evidence type="ECO:0000256" key="1">
    <source>
        <dbReference type="ARBA" id="ARBA00022485"/>
    </source>
</evidence>
<dbReference type="InterPro" id="IPR021133">
    <property type="entry name" value="HEAT_type_2"/>
</dbReference>